<evidence type="ECO:0000313" key="1">
    <source>
        <dbReference type="EMBL" id="WIM99711.1"/>
    </source>
</evidence>
<dbReference type="RefSeq" id="WP_284921149.1">
    <property type="nucleotide sequence ID" value="NZ_CP126980.1"/>
</dbReference>
<accession>A0ABY8WPA5</accession>
<gene>
    <name evidence="1" type="ORF">ACTOB_003371</name>
</gene>
<evidence type="ECO:0000313" key="2">
    <source>
        <dbReference type="Proteomes" id="UP001240150"/>
    </source>
</evidence>
<reference evidence="1 2" key="1">
    <citation type="submission" date="2023-06" db="EMBL/GenBank/DDBJ databases">
        <authorList>
            <person name="Yushchuk O."/>
            <person name="Binda E."/>
            <person name="Ruckert-Reed C."/>
            <person name="Fedorenko V."/>
            <person name="Kalinowski J."/>
            <person name="Marinelli F."/>
        </authorList>
    </citation>
    <scope>NUCLEOTIDE SEQUENCE [LARGE SCALE GENOMIC DNA]</scope>
    <source>
        <strain evidence="1 2">NRRL 3884</strain>
    </source>
</reference>
<name>A0ABY8WPA5_9ACTN</name>
<keyword evidence="2" id="KW-1185">Reference proteome</keyword>
<sequence length="149" mass="15935">MRWRGRRVLVLGLAVLIVVTGAGWGLYAWYRHATYGTVADQQELTVAIAAGDRLTLAVPDRGASAGDHWTAQVPATGVLRAVDEQFTYSRVHDRLFGPADGGGAGTRYFIYQADAPGEVTVTLSNCYRGCASASDKAESTATIWLVTVS</sequence>
<organism evidence="1 2">
    <name type="scientific">Actinoplanes oblitus</name>
    <dbReference type="NCBI Taxonomy" id="3040509"/>
    <lineage>
        <taxon>Bacteria</taxon>
        <taxon>Bacillati</taxon>
        <taxon>Actinomycetota</taxon>
        <taxon>Actinomycetes</taxon>
        <taxon>Micromonosporales</taxon>
        <taxon>Micromonosporaceae</taxon>
        <taxon>Actinoplanes</taxon>
    </lineage>
</organism>
<protein>
    <submittedName>
        <fullName evidence="1">Protease inhibitor I42 family protein</fullName>
    </submittedName>
</protein>
<keyword evidence="1" id="KW-0646">Protease inhibitor</keyword>
<dbReference type="GO" id="GO:0030414">
    <property type="term" value="F:peptidase inhibitor activity"/>
    <property type="evidence" value="ECO:0007669"/>
    <property type="project" value="UniProtKB-KW"/>
</dbReference>
<dbReference type="Proteomes" id="UP001240150">
    <property type="component" value="Chromosome"/>
</dbReference>
<dbReference type="EMBL" id="CP126980">
    <property type="protein sequence ID" value="WIM99711.1"/>
    <property type="molecule type" value="Genomic_DNA"/>
</dbReference>
<proteinExistence type="predicted"/>